<evidence type="ECO:0000256" key="1">
    <source>
        <dbReference type="PROSITE-ProRule" id="PRU00742"/>
    </source>
</evidence>
<dbReference type="KEGG" id="acel:acsn021_18070"/>
<proteinExistence type="inferred from homology"/>
<accession>A0A6S6R5A5</accession>
<evidence type="ECO:0000313" key="3">
    <source>
        <dbReference type="Proteomes" id="UP000515561"/>
    </source>
</evidence>
<dbReference type="Pfam" id="PF00491">
    <property type="entry name" value="Arginase"/>
    <property type="match status" value="1"/>
</dbReference>
<dbReference type="RefSeq" id="WP_184091220.1">
    <property type="nucleotide sequence ID" value="NZ_AP023367.1"/>
</dbReference>
<dbReference type="PANTHER" id="PTHR11358">
    <property type="entry name" value="ARGINASE/AGMATINASE"/>
    <property type="match status" value="1"/>
</dbReference>
<dbReference type="GO" id="GO:0008783">
    <property type="term" value="F:agmatinase activity"/>
    <property type="evidence" value="ECO:0007669"/>
    <property type="project" value="TreeGrafter"/>
</dbReference>
<dbReference type="PANTHER" id="PTHR11358:SF41">
    <property type="entry name" value="ARGINASE"/>
    <property type="match status" value="1"/>
</dbReference>
<comment type="similarity">
    <text evidence="1">Belongs to the arginase family.</text>
</comment>
<protein>
    <submittedName>
        <fullName evidence="2">Arginase</fullName>
    </submittedName>
</protein>
<sequence>MQVYTIDFEGIYTEQSWYLTRKDKIKNMDIIPYEGTNGYCSQKSCEVLQAYCSNLDFPAVTYLGSGNYHYLTYFLLQQIKKPFSMVMFDFHSDIQMGMCKELLSCGNWVRFALENCSQLKQVYIVGVAEQYIPKDYDCCGKEVHFITEKQVRSIDWIEEVKRGIQYPIYITIDKDVFREGTVYTNWDQGTMEINDVSAFFEGVRARHKILGGDICGECSKNYADGQYNRYQEVNGIINQQILTYFHMANR</sequence>
<name>A0A6S6R5A5_9FIRM</name>
<dbReference type="GO" id="GO:0046872">
    <property type="term" value="F:metal ion binding"/>
    <property type="evidence" value="ECO:0007669"/>
    <property type="project" value="InterPro"/>
</dbReference>
<dbReference type="SUPFAM" id="SSF52768">
    <property type="entry name" value="Arginase/deacetylase"/>
    <property type="match status" value="1"/>
</dbReference>
<keyword evidence="3" id="KW-1185">Reference proteome</keyword>
<evidence type="ECO:0000313" key="2">
    <source>
        <dbReference type="EMBL" id="BCJ94238.1"/>
    </source>
</evidence>
<dbReference type="Proteomes" id="UP000515561">
    <property type="component" value="Chromosome"/>
</dbReference>
<dbReference type="InterPro" id="IPR023696">
    <property type="entry name" value="Ureohydrolase_dom_sf"/>
</dbReference>
<organism evidence="2 3">
    <name type="scientific">Anaerocolumna cellulosilytica</name>
    <dbReference type="NCBI Taxonomy" id="433286"/>
    <lineage>
        <taxon>Bacteria</taxon>
        <taxon>Bacillati</taxon>
        <taxon>Bacillota</taxon>
        <taxon>Clostridia</taxon>
        <taxon>Lachnospirales</taxon>
        <taxon>Lachnospiraceae</taxon>
        <taxon>Anaerocolumna</taxon>
    </lineage>
</organism>
<dbReference type="Gene3D" id="3.40.800.10">
    <property type="entry name" value="Ureohydrolase domain"/>
    <property type="match status" value="1"/>
</dbReference>
<reference evidence="2 3" key="1">
    <citation type="journal article" date="2016" name="Int. J. Syst. Evol. Microbiol.">
        <title>Descriptions of Anaerotaenia torta gen. nov., sp. nov. and Anaerocolumna cellulosilytica gen. nov., sp. nov. isolated from a methanogenic reactor of cattle waste.</title>
        <authorList>
            <person name="Uek A."/>
            <person name="Ohtaki Y."/>
            <person name="Kaku N."/>
            <person name="Ueki K."/>
        </authorList>
    </citation>
    <scope>NUCLEOTIDE SEQUENCE [LARGE SCALE GENOMIC DNA]</scope>
    <source>
        <strain evidence="2 3">SN021</strain>
    </source>
</reference>
<dbReference type="EMBL" id="AP023367">
    <property type="protein sequence ID" value="BCJ94238.1"/>
    <property type="molecule type" value="Genomic_DNA"/>
</dbReference>
<gene>
    <name evidence="2" type="ORF">acsn021_18070</name>
</gene>
<dbReference type="GO" id="GO:0033389">
    <property type="term" value="P:putrescine biosynthetic process from arginine, via agmatine"/>
    <property type="evidence" value="ECO:0007669"/>
    <property type="project" value="TreeGrafter"/>
</dbReference>
<dbReference type="InterPro" id="IPR006035">
    <property type="entry name" value="Ureohydrolase"/>
</dbReference>
<dbReference type="PROSITE" id="PS51409">
    <property type="entry name" value="ARGINASE_2"/>
    <property type="match status" value="1"/>
</dbReference>
<dbReference type="AlphaFoldDB" id="A0A6S6R5A5"/>